<reference evidence="15 16" key="1">
    <citation type="submission" date="2024-10" db="EMBL/GenBank/DDBJ databases">
        <title>Updated reference genomes for cyclostephanoid diatoms.</title>
        <authorList>
            <person name="Roberts W.R."/>
            <person name="Alverson A.J."/>
        </authorList>
    </citation>
    <scope>NUCLEOTIDE SEQUENCE [LARGE SCALE GENOMIC DNA]</scope>
    <source>
        <strain evidence="15 16">AJA232-27</strain>
    </source>
</reference>
<comment type="catalytic activity">
    <reaction evidence="13">
        <text>pyruvate + ATP = phosphoenolpyruvate + ADP + H(+)</text>
        <dbReference type="Rhea" id="RHEA:18157"/>
        <dbReference type="ChEBI" id="CHEBI:15361"/>
        <dbReference type="ChEBI" id="CHEBI:15378"/>
        <dbReference type="ChEBI" id="CHEBI:30616"/>
        <dbReference type="ChEBI" id="CHEBI:58702"/>
        <dbReference type="ChEBI" id="CHEBI:456216"/>
        <dbReference type="EC" id="2.7.1.40"/>
    </reaction>
</comment>
<dbReference type="Proteomes" id="UP001530293">
    <property type="component" value="Unassembled WGS sequence"/>
</dbReference>
<evidence type="ECO:0000313" key="16">
    <source>
        <dbReference type="Proteomes" id="UP001530293"/>
    </source>
</evidence>
<keyword evidence="5 13" id="KW-0808">Transferase</keyword>
<dbReference type="GO" id="GO:0005524">
    <property type="term" value="F:ATP binding"/>
    <property type="evidence" value="ECO:0007669"/>
    <property type="project" value="UniProtKB-KW"/>
</dbReference>
<dbReference type="EC" id="2.7.1.40" evidence="4 13"/>
<evidence type="ECO:0000256" key="12">
    <source>
        <dbReference type="ARBA" id="ARBA00023317"/>
    </source>
</evidence>
<evidence type="ECO:0000256" key="5">
    <source>
        <dbReference type="ARBA" id="ARBA00022679"/>
    </source>
</evidence>
<comment type="caution">
    <text evidence="15">The sequence shown here is derived from an EMBL/GenBank/DDBJ whole genome shotgun (WGS) entry which is preliminary data.</text>
</comment>
<dbReference type="PANTHER" id="PTHR11817">
    <property type="entry name" value="PYRUVATE KINASE"/>
    <property type="match status" value="1"/>
</dbReference>
<comment type="pathway">
    <text evidence="2 13">Carbohydrate degradation; glycolysis; pyruvate from D-glyceraldehyde 3-phosphate: step 5/5.</text>
</comment>
<dbReference type="InterPro" id="IPR001697">
    <property type="entry name" value="Pyr_Knase"/>
</dbReference>
<dbReference type="InterPro" id="IPR015813">
    <property type="entry name" value="Pyrv/PenolPyrv_kinase-like_dom"/>
</dbReference>
<accession>A0ABD3MBU7</accession>
<dbReference type="GO" id="GO:0046872">
    <property type="term" value="F:metal ion binding"/>
    <property type="evidence" value="ECO:0007669"/>
    <property type="project" value="UniProtKB-KW"/>
</dbReference>
<evidence type="ECO:0000256" key="9">
    <source>
        <dbReference type="ARBA" id="ARBA00022840"/>
    </source>
</evidence>
<evidence type="ECO:0000256" key="13">
    <source>
        <dbReference type="RuleBase" id="RU000504"/>
    </source>
</evidence>
<gene>
    <name evidence="15" type="ORF">ACHAWU_002180</name>
</gene>
<organism evidence="15 16">
    <name type="scientific">Discostella pseudostelligera</name>
    <dbReference type="NCBI Taxonomy" id="259834"/>
    <lineage>
        <taxon>Eukaryota</taxon>
        <taxon>Sar</taxon>
        <taxon>Stramenopiles</taxon>
        <taxon>Ochrophyta</taxon>
        <taxon>Bacillariophyta</taxon>
        <taxon>Coscinodiscophyceae</taxon>
        <taxon>Thalassiosirophycidae</taxon>
        <taxon>Stephanodiscales</taxon>
        <taxon>Stephanodiscaceae</taxon>
        <taxon>Discostella</taxon>
    </lineage>
</organism>
<evidence type="ECO:0000256" key="8">
    <source>
        <dbReference type="ARBA" id="ARBA00022777"/>
    </source>
</evidence>
<dbReference type="EMBL" id="JALLBG020000192">
    <property type="protein sequence ID" value="KAL3760109.1"/>
    <property type="molecule type" value="Genomic_DNA"/>
</dbReference>
<dbReference type="SUPFAM" id="SSF52935">
    <property type="entry name" value="PK C-terminal domain-like"/>
    <property type="match status" value="1"/>
</dbReference>
<comment type="similarity">
    <text evidence="3 13">Belongs to the pyruvate kinase family.</text>
</comment>
<dbReference type="InterPro" id="IPR040442">
    <property type="entry name" value="Pyrv_kinase-like_dom_sf"/>
</dbReference>
<evidence type="ECO:0000256" key="2">
    <source>
        <dbReference type="ARBA" id="ARBA00004997"/>
    </source>
</evidence>
<keyword evidence="16" id="KW-1185">Reference proteome</keyword>
<keyword evidence="9" id="KW-0067">ATP-binding</keyword>
<evidence type="ECO:0000256" key="4">
    <source>
        <dbReference type="ARBA" id="ARBA00012142"/>
    </source>
</evidence>
<keyword evidence="7" id="KW-0547">Nucleotide-binding</keyword>
<dbReference type="Pfam" id="PF00224">
    <property type="entry name" value="PK"/>
    <property type="match status" value="1"/>
</dbReference>
<evidence type="ECO:0000256" key="7">
    <source>
        <dbReference type="ARBA" id="ARBA00022741"/>
    </source>
</evidence>
<dbReference type="FunFam" id="2.40.33.10:FF:000001">
    <property type="entry name" value="Pyruvate kinase"/>
    <property type="match status" value="1"/>
</dbReference>
<dbReference type="NCBIfam" id="TIGR01064">
    <property type="entry name" value="pyruv_kin"/>
    <property type="match status" value="1"/>
</dbReference>
<evidence type="ECO:0000256" key="3">
    <source>
        <dbReference type="ARBA" id="ARBA00008663"/>
    </source>
</evidence>
<sequence length="510" mass="54876">MMFSHRTLRGAIALRNASSIVSATTTAASASSMSSLSSHRSFSSRSSFDLPDPRTNMSYSQSLDYTKAQKWIPQLSKIVATIGPTSEQRPVLQDIVRSGMRVMRLNFSHATVEEVELRMSNLSACKGRHSVFHSDSEEETFASTGESLVHKNVRAVLLDTRGPELRTGKLAGDHSGHETIHIDVGSTVTLCTTDDIRDSGSTASMLYIDYPKLHKCLVPGMKVLLDDGAITLTVKDVESDKENGTVTCTADNSGEIRSRAGVNLPGAETDLPAMSAKDRVDIKYGMTKDVDYVAASFIQNAEGVREIKAYMEQCAKELAAEGKWEPGHPIPLLISKIESVSGLKHFDEILSESDGIMVARGDLGVEIPLQQVTNAQKEMVAACNAAGKPVIVATQSPRPTRAEVADVTNAIYDGADCVMLSGETAKGKYPVQVVQTMNEIIASAEYFTKYNMPGTNLAARDRFVQGQADRKDNSVDAAVAKAAVTAAEERDAAVIVVLTSHGDLVCVSLT</sequence>
<comment type="cofactor">
    <cofactor evidence="1">
        <name>K(+)</name>
        <dbReference type="ChEBI" id="CHEBI:29103"/>
    </cofactor>
</comment>
<dbReference type="InterPro" id="IPR015806">
    <property type="entry name" value="Pyrv_Knase_insert_dom_sf"/>
</dbReference>
<keyword evidence="11 13" id="KW-0324">Glycolysis</keyword>
<protein>
    <recommendedName>
        <fullName evidence="4 13">Pyruvate kinase</fullName>
        <ecNumber evidence="4 13">2.7.1.40</ecNumber>
    </recommendedName>
</protein>
<evidence type="ECO:0000256" key="1">
    <source>
        <dbReference type="ARBA" id="ARBA00001958"/>
    </source>
</evidence>
<keyword evidence="12" id="KW-0670">Pyruvate</keyword>
<evidence type="ECO:0000256" key="6">
    <source>
        <dbReference type="ARBA" id="ARBA00022723"/>
    </source>
</evidence>
<name>A0ABD3MBU7_9STRA</name>
<evidence type="ECO:0000259" key="14">
    <source>
        <dbReference type="Pfam" id="PF00224"/>
    </source>
</evidence>
<evidence type="ECO:0000256" key="10">
    <source>
        <dbReference type="ARBA" id="ARBA00022842"/>
    </source>
</evidence>
<dbReference type="InterPro" id="IPR011037">
    <property type="entry name" value="Pyrv_Knase-like_insert_dom_sf"/>
</dbReference>
<dbReference type="PRINTS" id="PR01050">
    <property type="entry name" value="PYRUVTKNASE"/>
</dbReference>
<dbReference type="InterPro" id="IPR036918">
    <property type="entry name" value="Pyrv_Knase_C_sf"/>
</dbReference>
<feature type="domain" description="Pyruvate kinase barrel" evidence="14">
    <location>
        <begin position="76"/>
        <end position="434"/>
    </location>
</feature>
<proteinExistence type="inferred from homology"/>
<dbReference type="GO" id="GO:0004743">
    <property type="term" value="F:pyruvate kinase activity"/>
    <property type="evidence" value="ECO:0007669"/>
    <property type="project" value="UniProtKB-EC"/>
</dbReference>
<keyword evidence="10 13" id="KW-0460">Magnesium</keyword>
<dbReference type="SUPFAM" id="SSF51621">
    <property type="entry name" value="Phosphoenolpyruvate/pyruvate domain"/>
    <property type="match status" value="1"/>
</dbReference>
<evidence type="ECO:0000313" key="15">
    <source>
        <dbReference type="EMBL" id="KAL3760109.1"/>
    </source>
</evidence>
<dbReference type="GO" id="GO:0016301">
    <property type="term" value="F:kinase activity"/>
    <property type="evidence" value="ECO:0007669"/>
    <property type="project" value="UniProtKB-KW"/>
</dbReference>
<keyword evidence="8 13" id="KW-0418">Kinase</keyword>
<dbReference type="Gene3D" id="3.40.1380.20">
    <property type="entry name" value="Pyruvate kinase, C-terminal domain"/>
    <property type="match status" value="1"/>
</dbReference>
<keyword evidence="6" id="KW-0479">Metal-binding</keyword>
<dbReference type="Gene3D" id="2.40.33.10">
    <property type="entry name" value="PK beta-barrel domain-like"/>
    <property type="match status" value="1"/>
</dbReference>
<evidence type="ECO:0000256" key="11">
    <source>
        <dbReference type="ARBA" id="ARBA00023152"/>
    </source>
</evidence>
<dbReference type="SUPFAM" id="SSF50800">
    <property type="entry name" value="PK beta-barrel domain-like"/>
    <property type="match status" value="1"/>
</dbReference>
<dbReference type="Gene3D" id="3.20.20.60">
    <property type="entry name" value="Phosphoenolpyruvate-binding domains"/>
    <property type="match status" value="1"/>
</dbReference>
<dbReference type="InterPro" id="IPR015793">
    <property type="entry name" value="Pyrv_Knase_brl"/>
</dbReference>
<dbReference type="AlphaFoldDB" id="A0ABD3MBU7"/>